<protein>
    <submittedName>
        <fullName evidence="3">Uncharacterized protein</fullName>
    </submittedName>
</protein>
<keyword evidence="4" id="KW-1185">Reference proteome</keyword>
<reference evidence="3" key="1">
    <citation type="submission" date="2016-11" db="EMBL/GenBank/DDBJ databases">
        <title>The genome sequence of Colletotrichum cuscutae.</title>
        <authorList>
            <person name="Baroncelli R."/>
        </authorList>
    </citation>
    <scope>NUCLEOTIDE SEQUENCE</scope>
    <source>
        <strain evidence="3">IMI 304802</strain>
    </source>
</reference>
<sequence>NEGTPRVPDGHSQGAGDSGRDGFRVADSRFRRSREHTQMGSRARLIWSRRWQVTAEGIHSHSALFLCFPLPRLLVLFVVECFGILGSGFADGRRIWRVVESQPGL</sequence>
<feature type="transmembrane region" description="Helical" evidence="2">
    <location>
        <begin position="70"/>
        <end position="90"/>
    </location>
</feature>
<dbReference type="EMBL" id="MPDP01000017">
    <property type="protein sequence ID" value="KAK1495153.1"/>
    <property type="molecule type" value="Genomic_DNA"/>
</dbReference>
<keyword evidence="2" id="KW-1133">Transmembrane helix</keyword>
<keyword evidence="2" id="KW-0812">Transmembrane</keyword>
<dbReference type="Proteomes" id="UP001239213">
    <property type="component" value="Unassembled WGS sequence"/>
</dbReference>
<name>A0AAJ0DNH8_9PEZI</name>
<organism evidence="3 4">
    <name type="scientific">Colletotrichum cuscutae</name>
    <dbReference type="NCBI Taxonomy" id="1209917"/>
    <lineage>
        <taxon>Eukaryota</taxon>
        <taxon>Fungi</taxon>
        <taxon>Dikarya</taxon>
        <taxon>Ascomycota</taxon>
        <taxon>Pezizomycotina</taxon>
        <taxon>Sordariomycetes</taxon>
        <taxon>Hypocreomycetidae</taxon>
        <taxon>Glomerellales</taxon>
        <taxon>Glomerellaceae</taxon>
        <taxon>Colletotrichum</taxon>
        <taxon>Colletotrichum acutatum species complex</taxon>
    </lineage>
</organism>
<gene>
    <name evidence="3" type="ORF">CCUS01_13544</name>
</gene>
<comment type="caution">
    <text evidence="3">The sequence shown here is derived from an EMBL/GenBank/DDBJ whole genome shotgun (WGS) entry which is preliminary data.</text>
</comment>
<evidence type="ECO:0000313" key="4">
    <source>
        <dbReference type="Proteomes" id="UP001239213"/>
    </source>
</evidence>
<keyword evidence="2" id="KW-0472">Membrane</keyword>
<feature type="non-terminal residue" evidence="3">
    <location>
        <position position="1"/>
    </location>
</feature>
<evidence type="ECO:0000256" key="1">
    <source>
        <dbReference type="SAM" id="MobiDB-lite"/>
    </source>
</evidence>
<evidence type="ECO:0000256" key="2">
    <source>
        <dbReference type="SAM" id="Phobius"/>
    </source>
</evidence>
<accession>A0AAJ0DNH8</accession>
<proteinExistence type="predicted"/>
<feature type="region of interest" description="Disordered" evidence="1">
    <location>
        <begin position="1"/>
        <end position="23"/>
    </location>
</feature>
<dbReference type="AlphaFoldDB" id="A0AAJ0DNH8"/>
<evidence type="ECO:0000313" key="3">
    <source>
        <dbReference type="EMBL" id="KAK1495153.1"/>
    </source>
</evidence>